<accession>A0A4V1IPX3</accession>
<gene>
    <name evidence="2" type="ORF">BDK51DRAFT_48896</name>
</gene>
<evidence type="ECO:0000313" key="2">
    <source>
        <dbReference type="EMBL" id="RKO84557.1"/>
    </source>
</evidence>
<dbReference type="AlphaFoldDB" id="A0A4V1IPX3"/>
<evidence type="ECO:0000313" key="3">
    <source>
        <dbReference type="Proteomes" id="UP000269721"/>
    </source>
</evidence>
<evidence type="ECO:0000256" key="1">
    <source>
        <dbReference type="SAM" id="MobiDB-lite"/>
    </source>
</evidence>
<keyword evidence="3" id="KW-1185">Reference proteome</keyword>
<sequence length="233" mass="25383">MTRERVQVRQFGENALEEPTAAYSWRRRSYGPCLLPSAEQRVAHAAPVRWGRTGDVPDNLVSEYGAGWGGSGDAHDSTRMRAKMTDVVGGRRGVSPSFTDLNTPFSSPPVPHSIDSPPWRRSHSSLQTPLFNNAHFLGTRFRTHPLLRDAGVPGPSSAAEVSLVEGGGARAPMGLIEFGSIPHPPVLSIMLVLVALPDDGHRSSGATRITRKEGRRRSRFWSLSRRTSGVSNI</sequence>
<reference evidence="3" key="1">
    <citation type="journal article" date="2018" name="Nat. Microbiol.">
        <title>Leveraging single-cell genomics to expand the fungal tree of life.</title>
        <authorList>
            <person name="Ahrendt S.R."/>
            <person name="Quandt C.A."/>
            <person name="Ciobanu D."/>
            <person name="Clum A."/>
            <person name="Salamov A."/>
            <person name="Andreopoulos B."/>
            <person name="Cheng J.F."/>
            <person name="Woyke T."/>
            <person name="Pelin A."/>
            <person name="Henrissat B."/>
            <person name="Reynolds N.K."/>
            <person name="Benny G.L."/>
            <person name="Smith M.E."/>
            <person name="James T.Y."/>
            <person name="Grigoriev I.V."/>
        </authorList>
    </citation>
    <scope>NUCLEOTIDE SEQUENCE [LARGE SCALE GENOMIC DNA]</scope>
</reference>
<organism evidence="2 3">
    <name type="scientific">Blyttiomyces helicus</name>
    <dbReference type="NCBI Taxonomy" id="388810"/>
    <lineage>
        <taxon>Eukaryota</taxon>
        <taxon>Fungi</taxon>
        <taxon>Fungi incertae sedis</taxon>
        <taxon>Chytridiomycota</taxon>
        <taxon>Chytridiomycota incertae sedis</taxon>
        <taxon>Chytridiomycetes</taxon>
        <taxon>Chytridiomycetes incertae sedis</taxon>
        <taxon>Blyttiomyces</taxon>
    </lineage>
</organism>
<dbReference type="Proteomes" id="UP000269721">
    <property type="component" value="Unassembled WGS sequence"/>
</dbReference>
<protein>
    <submittedName>
        <fullName evidence="2">Uncharacterized protein</fullName>
    </submittedName>
</protein>
<feature type="region of interest" description="Disordered" evidence="1">
    <location>
        <begin position="90"/>
        <end position="121"/>
    </location>
</feature>
<dbReference type="EMBL" id="KZ999972">
    <property type="protein sequence ID" value="RKO84557.1"/>
    <property type="molecule type" value="Genomic_DNA"/>
</dbReference>
<proteinExistence type="predicted"/>
<name>A0A4V1IPX3_9FUNG</name>
<feature type="compositionally biased region" description="Polar residues" evidence="1">
    <location>
        <begin position="96"/>
        <end position="105"/>
    </location>
</feature>